<keyword evidence="4" id="KW-0449">Lipoprotein</keyword>
<dbReference type="GO" id="GO:0003924">
    <property type="term" value="F:GTPase activity"/>
    <property type="evidence" value="ECO:0007669"/>
    <property type="project" value="InterPro"/>
</dbReference>
<name>A0A814DYV9_ADIRI</name>
<protein>
    <submittedName>
        <fullName evidence="5">Uncharacterized protein</fullName>
    </submittedName>
</protein>
<keyword evidence="2" id="KW-0547">Nucleotide-binding</keyword>
<dbReference type="CDD" id="cd00154">
    <property type="entry name" value="Rab"/>
    <property type="match status" value="1"/>
</dbReference>
<accession>A0A814DYV9</accession>
<dbReference type="SMART" id="SM00173">
    <property type="entry name" value="RAS"/>
    <property type="match status" value="1"/>
</dbReference>
<dbReference type="InterPro" id="IPR001806">
    <property type="entry name" value="Small_GTPase"/>
</dbReference>
<dbReference type="InterPro" id="IPR027417">
    <property type="entry name" value="P-loop_NTPase"/>
</dbReference>
<evidence type="ECO:0000256" key="1">
    <source>
        <dbReference type="ARBA" id="ARBA00006270"/>
    </source>
</evidence>
<dbReference type="EMBL" id="CAJNOJ010000049">
    <property type="protein sequence ID" value="CAF0960889.1"/>
    <property type="molecule type" value="Genomic_DNA"/>
</dbReference>
<dbReference type="SUPFAM" id="SSF52540">
    <property type="entry name" value="P-loop containing nucleoside triphosphate hydrolases"/>
    <property type="match status" value="1"/>
</dbReference>
<evidence type="ECO:0000313" key="6">
    <source>
        <dbReference type="Proteomes" id="UP000663852"/>
    </source>
</evidence>
<dbReference type="AlphaFoldDB" id="A0A814DYV9"/>
<sequence length="258" mass="29714">MSVIFEKNRLYQTLVIGDKGVGKSSFAFANANSVLPRDLVNFMHFQQATHTFEANGKPVELAVWVPLTGRAYDCTRRASYKNVHGIFIVYDVTKRESFNHLQSWLTEIQQWNGGNAQKVIIGMKNDLVNQRGVSFQEAKQYAASLNIPMFEVSAHEHDFIDIIFKTMISYIQPDIHLTLIRIRSEHSVAVERNMQDQGHQNAAEGEHAHREIGIDDVPPVIKRTTKPSEQILHQLFFQQYNKSHRMFSLFLSSFFLYI</sequence>
<gene>
    <name evidence="5" type="ORF">EDS130_LOCUS12844</name>
</gene>
<dbReference type="PRINTS" id="PR00449">
    <property type="entry name" value="RASTRNSFRMNG"/>
</dbReference>
<evidence type="ECO:0000313" key="5">
    <source>
        <dbReference type="EMBL" id="CAF0960889.1"/>
    </source>
</evidence>
<dbReference type="GO" id="GO:0005525">
    <property type="term" value="F:GTP binding"/>
    <property type="evidence" value="ECO:0007669"/>
    <property type="project" value="UniProtKB-KW"/>
</dbReference>
<keyword evidence="4" id="KW-0636">Prenylation</keyword>
<dbReference type="SMART" id="SM00174">
    <property type="entry name" value="RHO"/>
    <property type="match status" value="1"/>
</dbReference>
<comment type="caution">
    <text evidence="5">The sequence shown here is derived from an EMBL/GenBank/DDBJ whole genome shotgun (WGS) entry which is preliminary data.</text>
</comment>
<comment type="similarity">
    <text evidence="1">Belongs to the small GTPase superfamily. Rab family.</text>
</comment>
<dbReference type="Pfam" id="PF00071">
    <property type="entry name" value="Ras"/>
    <property type="match status" value="1"/>
</dbReference>
<dbReference type="PROSITE" id="PS51421">
    <property type="entry name" value="RAS"/>
    <property type="match status" value="1"/>
</dbReference>
<evidence type="ECO:0000256" key="3">
    <source>
        <dbReference type="ARBA" id="ARBA00023134"/>
    </source>
</evidence>
<reference evidence="5" key="1">
    <citation type="submission" date="2021-02" db="EMBL/GenBank/DDBJ databases">
        <authorList>
            <person name="Nowell W R."/>
        </authorList>
    </citation>
    <scope>NUCLEOTIDE SEQUENCE</scope>
</reference>
<dbReference type="PANTHER" id="PTHR47980">
    <property type="entry name" value="LD44762P"/>
    <property type="match status" value="1"/>
</dbReference>
<dbReference type="SMART" id="SM00175">
    <property type="entry name" value="RAB"/>
    <property type="match status" value="1"/>
</dbReference>
<evidence type="ECO:0000256" key="4">
    <source>
        <dbReference type="ARBA" id="ARBA00023289"/>
    </source>
</evidence>
<dbReference type="FunFam" id="3.40.50.300:FF:001447">
    <property type="entry name" value="Ras-related protein Rab-1B"/>
    <property type="match status" value="1"/>
</dbReference>
<dbReference type="Gene3D" id="3.40.50.300">
    <property type="entry name" value="P-loop containing nucleotide triphosphate hydrolases"/>
    <property type="match status" value="1"/>
</dbReference>
<proteinExistence type="inferred from homology"/>
<dbReference type="PROSITE" id="PS51419">
    <property type="entry name" value="RAB"/>
    <property type="match status" value="1"/>
</dbReference>
<evidence type="ECO:0000256" key="2">
    <source>
        <dbReference type="ARBA" id="ARBA00022741"/>
    </source>
</evidence>
<organism evidence="5 6">
    <name type="scientific">Adineta ricciae</name>
    <name type="common">Rotifer</name>
    <dbReference type="NCBI Taxonomy" id="249248"/>
    <lineage>
        <taxon>Eukaryota</taxon>
        <taxon>Metazoa</taxon>
        <taxon>Spiralia</taxon>
        <taxon>Gnathifera</taxon>
        <taxon>Rotifera</taxon>
        <taxon>Eurotatoria</taxon>
        <taxon>Bdelloidea</taxon>
        <taxon>Adinetida</taxon>
        <taxon>Adinetidae</taxon>
        <taxon>Adineta</taxon>
    </lineage>
</organism>
<dbReference type="OrthoDB" id="265044at2759"/>
<dbReference type="Proteomes" id="UP000663852">
    <property type="component" value="Unassembled WGS sequence"/>
</dbReference>
<keyword evidence="3" id="KW-0342">GTP-binding</keyword>
<dbReference type="InterPro" id="IPR050305">
    <property type="entry name" value="Small_GTPase_Rab"/>
</dbReference>